<dbReference type="Gene3D" id="1.10.287.3610">
    <property type="match status" value="1"/>
</dbReference>
<dbReference type="PANTHER" id="PTHR34299">
    <property type="entry name" value="DIACYLGLYCEROL KINASE"/>
    <property type="match status" value="1"/>
</dbReference>
<sequence>MSSDLNDPKQHKKIIGFRFAWNGIREVYKSEKNFRIHLLATAIVIGIGVLLGVSALEWSVLALICSLVISLEMVNSSVERVIDYLAPEHHPLAGIIKDISAGAVLISSIGAVIIAICIFLPKILHMLS</sequence>
<evidence type="ECO:0000256" key="13">
    <source>
        <dbReference type="ARBA" id="ARBA00023209"/>
    </source>
</evidence>
<evidence type="ECO:0000256" key="16">
    <source>
        <dbReference type="PIRSR" id="PIRSR600829-2"/>
    </source>
</evidence>
<gene>
    <name evidence="20" type="ORF">H0266_01455</name>
</gene>
<comment type="subcellular location">
    <subcellularLocation>
        <location evidence="1">Cell membrane</location>
        <topology evidence="1">Multi-pass membrane protein</topology>
    </subcellularLocation>
</comment>
<evidence type="ECO:0000256" key="15">
    <source>
        <dbReference type="PIRSR" id="PIRSR600829-1"/>
    </source>
</evidence>
<comment type="cofactor">
    <cofactor evidence="18">
        <name>Mg(2+)</name>
        <dbReference type="ChEBI" id="CHEBI:18420"/>
    </cofactor>
    <text evidence="18">Mn(2+), Zn(2+), Cd(2+) and Co(2+) support activity to lesser extents.</text>
</comment>
<dbReference type="InterPro" id="IPR000829">
    <property type="entry name" value="DAGK"/>
</dbReference>
<evidence type="ECO:0000256" key="7">
    <source>
        <dbReference type="ARBA" id="ARBA00022741"/>
    </source>
</evidence>
<evidence type="ECO:0000313" key="21">
    <source>
        <dbReference type="Proteomes" id="UP000571017"/>
    </source>
</evidence>
<evidence type="ECO:0000256" key="6">
    <source>
        <dbReference type="ARBA" id="ARBA00022692"/>
    </source>
</evidence>
<dbReference type="GO" id="GO:0046872">
    <property type="term" value="F:metal ion binding"/>
    <property type="evidence" value="ECO:0007669"/>
    <property type="project" value="UniProtKB-KW"/>
</dbReference>
<feature type="binding site" evidence="16">
    <location>
        <position position="72"/>
    </location>
    <ligand>
        <name>substrate</name>
    </ligand>
</feature>
<evidence type="ECO:0000256" key="10">
    <source>
        <dbReference type="ARBA" id="ARBA00022989"/>
    </source>
</evidence>
<feature type="binding site" evidence="17">
    <location>
        <begin position="97"/>
        <end position="98"/>
    </location>
    <ligand>
        <name>ATP</name>
        <dbReference type="ChEBI" id="CHEBI:30616"/>
    </ligand>
</feature>
<dbReference type="GO" id="GO:0016301">
    <property type="term" value="F:kinase activity"/>
    <property type="evidence" value="ECO:0007669"/>
    <property type="project" value="UniProtKB-KW"/>
</dbReference>
<keyword evidence="14" id="KW-1208">Phospholipid metabolism</keyword>
<feature type="binding site" evidence="17">
    <location>
        <begin position="88"/>
        <end position="90"/>
    </location>
    <ligand>
        <name>ATP</name>
        <dbReference type="ChEBI" id="CHEBI:30616"/>
    </ligand>
</feature>
<evidence type="ECO:0000256" key="9">
    <source>
        <dbReference type="ARBA" id="ARBA00022840"/>
    </source>
</evidence>
<feature type="transmembrane region" description="Helical" evidence="19">
    <location>
        <begin position="38"/>
        <end position="71"/>
    </location>
</feature>
<evidence type="ECO:0000256" key="19">
    <source>
        <dbReference type="SAM" id="Phobius"/>
    </source>
</evidence>
<evidence type="ECO:0000256" key="17">
    <source>
        <dbReference type="PIRSR" id="PIRSR600829-3"/>
    </source>
</evidence>
<keyword evidence="3" id="KW-1003">Cell membrane</keyword>
<dbReference type="Pfam" id="PF01219">
    <property type="entry name" value="DAGK_prokar"/>
    <property type="match status" value="1"/>
</dbReference>
<keyword evidence="9 17" id="KW-0067">ATP-binding</keyword>
<evidence type="ECO:0000256" key="14">
    <source>
        <dbReference type="ARBA" id="ARBA00023264"/>
    </source>
</evidence>
<feature type="active site" description="Proton acceptor" evidence="15">
    <location>
        <position position="72"/>
    </location>
</feature>
<keyword evidence="21" id="KW-1185">Reference proteome</keyword>
<dbReference type="InterPro" id="IPR033717">
    <property type="entry name" value="UDPK"/>
</dbReference>
<evidence type="ECO:0000256" key="18">
    <source>
        <dbReference type="PIRSR" id="PIRSR600829-4"/>
    </source>
</evidence>
<reference evidence="20 21" key="1">
    <citation type="journal article" date="2004" name="Extremophiles">
        <title>Halobacillus locisalis sp. nov., a halophilic bacterium isolated from a marine solar saltern of the Yellow Sea in Korea.</title>
        <authorList>
            <person name="Yoon J.H."/>
            <person name="Kang K.H."/>
            <person name="Oh T.K."/>
            <person name="Park Y.H."/>
        </authorList>
    </citation>
    <scope>NUCLEOTIDE SEQUENCE [LARGE SCALE GENOMIC DNA]</scope>
    <source>
        <strain evidence="20 21">KCTC 3788</strain>
    </source>
</reference>
<feature type="binding site" evidence="17">
    <location>
        <position position="31"/>
    </location>
    <ligand>
        <name>ATP</name>
        <dbReference type="ChEBI" id="CHEBI:30616"/>
    </ligand>
</feature>
<organism evidence="20 21">
    <name type="scientific">Halobacillus locisalis</name>
    <dbReference type="NCBI Taxonomy" id="220753"/>
    <lineage>
        <taxon>Bacteria</taxon>
        <taxon>Bacillati</taxon>
        <taxon>Bacillota</taxon>
        <taxon>Bacilli</taxon>
        <taxon>Bacillales</taxon>
        <taxon>Bacillaceae</taxon>
        <taxon>Halobacillus</taxon>
    </lineage>
</organism>
<keyword evidence="5" id="KW-0808">Transferase</keyword>
<keyword evidence="4" id="KW-0444">Lipid biosynthesis</keyword>
<dbReference type="CDD" id="cd14265">
    <property type="entry name" value="UDPK_IM_like"/>
    <property type="match status" value="1"/>
</dbReference>
<comment type="similarity">
    <text evidence="2">Belongs to the bacterial diacylglycerol kinase family.</text>
</comment>
<dbReference type="GO" id="GO:0005886">
    <property type="term" value="C:plasma membrane"/>
    <property type="evidence" value="ECO:0007669"/>
    <property type="project" value="UniProtKB-SubCell"/>
</dbReference>
<dbReference type="AlphaFoldDB" id="A0A838CNX9"/>
<evidence type="ECO:0000256" key="12">
    <source>
        <dbReference type="ARBA" id="ARBA00023136"/>
    </source>
</evidence>
<comment type="caution">
    <text evidence="20">The sequence shown here is derived from an EMBL/GenBank/DDBJ whole genome shotgun (WGS) entry which is preliminary data.</text>
</comment>
<keyword evidence="13" id="KW-0594">Phospholipid biosynthesis</keyword>
<keyword evidence="10 19" id="KW-1133">Transmembrane helix</keyword>
<dbReference type="GO" id="GO:0005524">
    <property type="term" value="F:ATP binding"/>
    <property type="evidence" value="ECO:0007669"/>
    <property type="project" value="UniProtKB-KW"/>
</dbReference>
<name>A0A838CNX9_9BACI</name>
<keyword evidence="6 19" id="KW-0812">Transmembrane</keyword>
<accession>A0A838CNX9</accession>
<evidence type="ECO:0000256" key="2">
    <source>
        <dbReference type="ARBA" id="ARBA00005967"/>
    </source>
</evidence>
<feature type="binding site" evidence="18">
    <location>
        <position position="79"/>
    </location>
    <ligand>
        <name>a divalent metal cation</name>
        <dbReference type="ChEBI" id="CHEBI:60240"/>
    </ligand>
</feature>
<evidence type="ECO:0000313" key="20">
    <source>
        <dbReference type="EMBL" id="MBA2173558.1"/>
    </source>
</evidence>
<evidence type="ECO:0000256" key="4">
    <source>
        <dbReference type="ARBA" id="ARBA00022516"/>
    </source>
</evidence>
<feature type="binding site" evidence="17">
    <location>
        <position position="79"/>
    </location>
    <ligand>
        <name>ATP</name>
        <dbReference type="ChEBI" id="CHEBI:30616"/>
    </ligand>
</feature>
<keyword evidence="11" id="KW-0443">Lipid metabolism</keyword>
<evidence type="ECO:0000256" key="5">
    <source>
        <dbReference type="ARBA" id="ARBA00022679"/>
    </source>
</evidence>
<keyword evidence="18" id="KW-0479">Metal-binding</keyword>
<dbReference type="EMBL" id="JACEFG010000001">
    <property type="protein sequence ID" value="MBA2173558.1"/>
    <property type="molecule type" value="Genomic_DNA"/>
</dbReference>
<keyword evidence="12 19" id="KW-0472">Membrane</keyword>
<dbReference type="PANTHER" id="PTHR34299:SF1">
    <property type="entry name" value="DIACYLGLYCEROL KINASE"/>
    <property type="match status" value="1"/>
</dbReference>
<evidence type="ECO:0000256" key="3">
    <source>
        <dbReference type="ARBA" id="ARBA00022475"/>
    </source>
</evidence>
<feature type="binding site" evidence="18">
    <location>
        <position position="31"/>
    </location>
    <ligand>
        <name>a divalent metal cation</name>
        <dbReference type="ChEBI" id="CHEBI:60240"/>
    </ligand>
</feature>
<protein>
    <submittedName>
        <fullName evidence="20">Diacylglycerol kinase family protein</fullName>
    </submittedName>
</protein>
<evidence type="ECO:0000256" key="1">
    <source>
        <dbReference type="ARBA" id="ARBA00004651"/>
    </source>
</evidence>
<keyword evidence="8 20" id="KW-0418">Kinase</keyword>
<feature type="transmembrane region" description="Helical" evidence="19">
    <location>
        <begin position="99"/>
        <end position="120"/>
    </location>
</feature>
<dbReference type="RefSeq" id="WP_181470611.1">
    <property type="nucleotide sequence ID" value="NZ_JACEFG010000001.1"/>
</dbReference>
<evidence type="ECO:0000256" key="8">
    <source>
        <dbReference type="ARBA" id="ARBA00022777"/>
    </source>
</evidence>
<keyword evidence="7 17" id="KW-0547">Nucleotide-binding</keyword>
<evidence type="ECO:0000256" key="11">
    <source>
        <dbReference type="ARBA" id="ARBA00023098"/>
    </source>
</evidence>
<proteinExistence type="inferred from homology"/>
<dbReference type="GO" id="GO:0008654">
    <property type="term" value="P:phospholipid biosynthetic process"/>
    <property type="evidence" value="ECO:0007669"/>
    <property type="project" value="UniProtKB-KW"/>
</dbReference>
<dbReference type="InterPro" id="IPR036945">
    <property type="entry name" value="DAGK_sf"/>
</dbReference>
<keyword evidence="18" id="KW-0460">Magnesium</keyword>
<dbReference type="Proteomes" id="UP000571017">
    <property type="component" value="Unassembled WGS sequence"/>
</dbReference>